<dbReference type="InterPro" id="IPR027417">
    <property type="entry name" value="P-loop_NTPase"/>
</dbReference>
<evidence type="ECO:0000313" key="4">
    <source>
        <dbReference type="EMBL" id="AVR75958.1"/>
    </source>
</evidence>
<keyword evidence="2" id="KW-0067">ATP-binding</keyword>
<dbReference type="InterPro" id="IPR003714">
    <property type="entry name" value="PhoH"/>
</dbReference>
<evidence type="ECO:0000259" key="3">
    <source>
        <dbReference type="Pfam" id="PF02562"/>
    </source>
</evidence>
<dbReference type="GO" id="GO:0005524">
    <property type="term" value="F:ATP binding"/>
    <property type="evidence" value="ECO:0007669"/>
    <property type="project" value="UniProtKB-KW"/>
</dbReference>
<dbReference type="Proteomes" id="UP000244741">
    <property type="component" value="Segment"/>
</dbReference>
<proteinExistence type="predicted"/>
<evidence type="ECO:0000313" key="5">
    <source>
        <dbReference type="Proteomes" id="UP000244741"/>
    </source>
</evidence>
<dbReference type="InterPro" id="IPR051451">
    <property type="entry name" value="PhoH2-like"/>
</dbReference>
<evidence type="ECO:0000256" key="1">
    <source>
        <dbReference type="ARBA" id="ARBA00022741"/>
    </source>
</evidence>
<dbReference type="SUPFAM" id="SSF52540">
    <property type="entry name" value="P-loop containing nucleoside triphosphate hydrolases"/>
    <property type="match status" value="1"/>
</dbReference>
<organism evidence="4 5">
    <name type="scientific">Aeromonas phage AhSzq-1</name>
    <dbReference type="NCBI Taxonomy" id="2138298"/>
    <lineage>
        <taxon>Viruses</taxon>
        <taxon>Duplodnaviria</taxon>
        <taxon>Heunggongvirae</taxon>
        <taxon>Uroviricota</taxon>
        <taxon>Caudoviricetes</taxon>
        <taxon>Demerecviridae</taxon>
        <taxon>Shenzhenvirus</taxon>
        <taxon>Shenzhenvirus AhSzq1</taxon>
    </lineage>
</organism>
<protein>
    <submittedName>
        <fullName evidence="4">Putative PhoH-like protein</fullName>
    </submittedName>
</protein>
<feature type="domain" description="PhoH-like protein" evidence="3">
    <location>
        <begin position="2"/>
        <end position="145"/>
    </location>
</feature>
<keyword evidence="1" id="KW-0547">Nucleotide-binding</keyword>
<reference evidence="4 5" key="1">
    <citation type="submission" date="2017-12" db="EMBL/GenBank/DDBJ databases">
        <title>Genomic characterization of T5-related Aeromonas hydrophila phages AhSzq-1 and AhSzw-1 and proposal to be two new species.</title>
        <authorList>
            <person name="Chen L."/>
            <person name="Yuan S."/>
            <person name="Ma Y."/>
        </authorList>
    </citation>
    <scope>NUCLEOTIDE SEQUENCE [LARGE SCALE GENOMIC DNA]</scope>
    <source>
        <strain evidence="4">Seawater</strain>
    </source>
</reference>
<dbReference type="Gene3D" id="3.40.50.300">
    <property type="entry name" value="P-loop containing nucleotide triphosphate hydrolases"/>
    <property type="match status" value="1"/>
</dbReference>
<gene>
    <name evidence="4" type="ORF">AhSzq1_65</name>
</gene>
<name>A0A2R4ALP9_9CAUD</name>
<accession>A0A2R4ALP9</accession>
<dbReference type="EMBL" id="MG676224">
    <property type="protein sequence ID" value="AVR75958.1"/>
    <property type="molecule type" value="Genomic_DNA"/>
</dbReference>
<sequence>MNTLKNFSVVVGIGPAGTGKTFLPSAYYIQQLLEGKIGKIILIRPNVPLGPSLGSLPGSLYEKMKPWIAPYFDGFSYYVNPNKLKELVETEAIEVLAVEHMRGRTLGGHIPTVVLADEAQNLSREALKCLTQRLGSSGKLVLTGD</sequence>
<dbReference type="PANTHER" id="PTHR30473">
    <property type="entry name" value="PROTEIN PHOH"/>
    <property type="match status" value="1"/>
</dbReference>
<keyword evidence="5" id="KW-1185">Reference proteome</keyword>
<evidence type="ECO:0000256" key="2">
    <source>
        <dbReference type="ARBA" id="ARBA00022840"/>
    </source>
</evidence>
<dbReference type="Pfam" id="PF02562">
    <property type="entry name" value="PhoH"/>
    <property type="match status" value="1"/>
</dbReference>